<dbReference type="EnsemblPlants" id="Kaladp0001s0231.1.v1.1">
    <property type="protein sequence ID" value="Kaladp0001s0231.1.v1.1.CDS.1"/>
    <property type="gene ID" value="Kaladp0001s0231.v1.1"/>
</dbReference>
<keyword evidence="2" id="KW-1185">Reference proteome</keyword>
<organism evidence="1 2">
    <name type="scientific">Kalanchoe fedtschenkoi</name>
    <name type="common">Lavender scallops</name>
    <name type="synonym">South American air plant</name>
    <dbReference type="NCBI Taxonomy" id="63787"/>
    <lineage>
        <taxon>Eukaryota</taxon>
        <taxon>Viridiplantae</taxon>
        <taxon>Streptophyta</taxon>
        <taxon>Embryophyta</taxon>
        <taxon>Tracheophyta</taxon>
        <taxon>Spermatophyta</taxon>
        <taxon>Magnoliopsida</taxon>
        <taxon>eudicotyledons</taxon>
        <taxon>Gunneridae</taxon>
        <taxon>Pentapetalae</taxon>
        <taxon>Saxifragales</taxon>
        <taxon>Crassulaceae</taxon>
        <taxon>Kalanchoe</taxon>
    </lineage>
</organism>
<dbReference type="Proteomes" id="UP000594263">
    <property type="component" value="Unplaced"/>
</dbReference>
<protein>
    <submittedName>
        <fullName evidence="1">Uncharacterized protein</fullName>
    </submittedName>
</protein>
<evidence type="ECO:0000313" key="1">
    <source>
        <dbReference type="EnsemblPlants" id="Kaladp0001s0231.1.v1.1.CDS.1"/>
    </source>
</evidence>
<accession>A0A7N0R8S5</accession>
<dbReference type="AlphaFoldDB" id="A0A7N0R8S5"/>
<evidence type="ECO:0000313" key="2">
    <source>
        <dbReference type="Proteomes" id="UP000594263"/>
    </source>
</evidence>
<reference evidence="1" key="1">
    <citation type="submission" date="2021-01" db="UniProtKB">
        <authorList>
            <consortium name="EnsemblPlants"/>
        </authorList>
    </citation>
    <scope>IDENTIFICATION</scope>
</reference>
<name>A0A7N0R8S5_KALFE</name>
<dbReference type="Gramene" id="Kaladp0001s0231.1.v1.1">
    <property type="protein sequence ID" value="Kaladp0001s0231.1.v1.1.CDS.1"/>
    <property type="gene ID" value="Kaladp0001s0231.v1.1"/>
</dbReference>
<sequence>MAATNLFTPQPLTKSAASSLSWKKPIAPAFSLSMKRRLAAAQPRRFVVLAMENSKPTILVAEKLGEAGVKLLKEFANVDCSYNAQKFELTPSGNATKFTPRD</sequence>
<proteinExistence type="predicted"/>